<dbReference type="Pfam" id="PF01863">
    <property type="entry name" value="YgjP-like"/>
    <property type="match status" value="1"/>
</dbReference>
<organism evidence="3 4">
    <name type="scientific">Candidatus Anaerobiospirillum pullistercoris</name>
    <dbReference type="NCBI Taxonomy" id="2838452"/>
    <lineage>
        <taxon>Bacteria</taxon>
        <taxon>Pseudomonadati</taxon>
        <taxon>Pseudomonadota</taxon>
        <taxon>Gammaproteobacteria</taxon>
        <taxon>Aeromonadales</taxon>
        <taxon>Succinivibrionaceae</taxon>
        <taxon>Anaerobiospirillum</taxon>
    </lineage>
</organism>
<dbReference type="Gene3D" id="3.30.2010.10">
    <property type="entry name" value="Metalloproteases ('zincins'), catalytic domain"/>
    <property type="match status" value="1"/>
</dbReference>
<dbReference type="AlphaFoldDB" id="A0A9D1WEM4"/>
<accession>A0A9D1WEM4</accession>
<evidence type="ECO:0000313" key="4">
    <source>
        <dbReference type="Proteomes" id="UP000886829"/>
    </source>
</evidence>
<comment type="caution">
    <text evidence="3">The sequence shown here is derived from an EMBL/GenBank/DDBJ whole genome shotgun (WGS) entry which is preliminary data.</text>
</comment>
<protein>
    <submittedName>
        <fullName evidence="3">M48 family metallopeptidase</fullName>
    </submittedName>
</protein>
<proteinExistence type="predicted"/>
<reference evidence="3" key="1">
    <citation type="journal article" date="2021" name="PeerJ">
        <title>Extensive microbial diversity within the chicken gut microbiome revealed by metagenomics and culture.</title>
        <authorList>
            <person name="Gilroy R."/>
            <person name="Ravi A."/>
            <person name="Getino M."/>
            <person name="Pursley I."/>
            <person name="Horton D.L."/>
            <person name="Alikhan N.F."/>
            <person name="Baker D."/>
            <person name="Gharbi K."/>
            <person name="Hall N."/>
            <person name="Watson M."/>
            <person name="Adriaenssens E.M."/>
            <person name="Foster-Nyarko E."/>
            <person name="Jarju S."/>
            <person name="Secka A."/>
            <person name="Antonio M."/>
            <person name="Oren A."/>
            <person name="Chaudhuri R.R."/>
            <person name="La Ragione R."/>
            <person name="Hildebrand F."/>
            <person name="Pallen M.J."/>
        </authorList>
    </citation>
    <scope>NUCLEOTIDE SEQUENCE</scope>
    <source>
        <strain evidence="3">USASDec5-558</strain>
    </source>
</reference>
<gene>
    <name evidence="3" type="ORF">H9850_08260</name>
</gene>
<dbReference type="Proteomes" id="UP000886829">
    <property type="component" value="Unassembled WGS sequence"/>
</dbReference>
<feature type="compositionally biased region" description="Low complexity" evidence="1">
    <location>
        <begin position="10"/>
        <end position="19"/>
    </location>
</feature>
<name>A0A9D1WEM4_9GAMM</name>
<reference evidence="3" key="2">
    <citation type="submission" date="2021-04" db="EMBL/GenBank/DDBJ databases">
        <authorList>
            <person name="Gilroy R."/>
        </authorList>
    </citation>
    <scope>NUCLEOTIDE SEQUENCE</scope>
    <source>
        <strain evidence="3">USASDec5-558</strain>
    </source>
</reference>
<feature type="region of interest" description="Disordered" evidence="1">
    <location>
        <begin position="1"/>
        <end position="110"/>
    </location>
</feature>
<evidence type="ECO:0000313" key="3">
    <source>
        <dbReference type="EMBL" id="HIX57447.1"/>
    </source>
</evidence>
<sequence length="726" mass="83204">MSKQDDQDVLSKALSASAAESEDGAHTSTSPSSSSLKSKGKEETSTERKRQGSGDGAKAKKPAIITHDAVLEASQKAAAEARAKAEKSVDSGSSASKSSDEDDATPPDAEGKKLVDITKLDARVMSVRWYQYPLREFLFDDLHLYFCPNANIKQARLVIDVDGRLLIRAHPDVTWWNIAQIIAHNYKWFVEHQQEMQRTYDTVSYLAQKQRTFKENDLIYVWGLPYFLHVETGADEERLEFTKPQQVILGRVPYGTSRYTERFHALARKGYLNPEALRSLPWVIEGRLVLPKHCQWHDIKHLNMPLQIGSEINIYYSEFARTMQQTLDDWQQQKLFGSRFLSDPSRQMCLRLFYEYYHDFLLKNPKPRLNDWLSVETNVENRLNNMDKGIFTGSIVCEPHHRLYLLDPLLSPEQNKVLVQEPLLSFNIGENLKSAVGIRTEVPPAHLSSAPVMHYYEMPDEFRLSDLIWQRALFALGDSPAALQAKERGLYQDLRGNETSLFTLDGCEIDPALAVIAYLPDDPSVANTDPEELNLKQVERLAGGTFVDLEATKFIAKHYQRQNMPYFHRTLVKPGVLTLHMRSSKHVTEEMIKKALTRLLDQEQERAAQHYLKLVKPLYQERLAIALRAMPMSQPNLGFGRWIDHLEVRKMKPLGQYRWHQGRSDIRLNRRLVHYPISVMASILNHELCHMPFPNHSKNFQTILFLHCPAADAISDSIVRLAILPL</sequence>
<dbReference type="EMBL" id="DXEV01000165">
    <property type="protein sequence ID" value="HIX57447.1"/>
    <property type="molecule type" value="Genomic_DNA"/>
</dbReference>
<evidence type="ECO:0000256" key="1">
    <source>
        <dbReference type="SAM" id="MobiDB-lite"/>
    </source>
</evidence>
<evidence type="ECO:0000259" key="2">
    <source>
        <dbReference type="Pfam" id="PF01863"/>
    </source>
</evidence>
<dbReference type="InterPro" id="IPR002725">
    <property type="entry name" value="YgjP-like_metallopeptidase"/>
</dbReference>
<feature type="compositionally biased region" description="Basic and acidic residues" evidence="1">
    <location>
        <begin position="39"/>
        <end position="52"/>
    </location>
</feature>
<feature type="compositionally biased region" description="Basic and acidic residues" evidence="1">
    <location>
        <begin position="79"/>
        <end position="89"/>
    </location>
</feature>
<feature type="compositionally biased region" description="Low complexity" evidence="1">
    <location>
        <begin position="27"/>
        <end position="37"/>
    </location>
</feature>
<dbReference type="CDD" id="cd07344">
    <property type="entry name" value="M48_yhfN_like"/>
    <property type="match status" value="1"/>
</dbReference>
<feature type="domain" description="YgjP-like metallopeptidase" evidence="2">
    <location>
        <begin position="585"/>
        <end position="713"/>
    </location>
</feature>